<organism evidence="3 4">
    <name type="scientific">Terriglobus albidus</name>
    <dbReference type="NCBI Taxonomy" id="1592106"/>
    <lineage>
        <taxon>Bacteria</taxon>
        <taxon>Pseudomonadati</taxon>
        <taxon>Acidobacteriota</taxon>
        <taxon>Terriglobia</taxon>
        <taxon>Terriglobales</taxon>
        <taxon>Acidobacteriaceae</taxon>
        <taxon>Terriglobus</taxon>
    </lineage>
</organism>
<dbReference type="Gene3D" id="2.60.40.1120">
    <property type="entry name" value="Carboxypeptidase-like, regulatory domain"/>
    <property type="match status" value="1"/>
</dbReference>
<evidence type="ECO:0000256" key="1">
    <source>
        <dbReference type="SAM" id="SignalP"/>
    </source>
</evidence>
<keyword evidence="4" id="KW-1185">Reference proteome</keyword>
<keyword evidence="3" id="KW-0378">Hydrolase</keyword>
<feature type="chain" id="PRO_5022994440" evidence="1">
    <location>
        <begin position="28"/>
        <end position="1278"/>
    </location>
</feature>
<dbReference type="GO" id="GO:0030246">
    <property type="term" value="F:carbohydrate binding"/>
    <property type="evidence" value="ECO:0007669"/>
    <property type="project" value="InterPro"/>
</dbReference>
<dbReference type="OrthoDB" id="97893at2"/>
<feature type="domain" description="TonB-dependent transporter Oar-like beta-barrel" evidence="2">
    <location>
        <begin position="248"/>
        <end position="1246"/>
    </location>
</feature>
<dbReference type="Pfam" id="PF13620">
    <property type="entry name" value="CarboxypepD_reg"/>
    <property type="match status" value="1"/>
</dbReference>
<dbReference type="EMBL" id="CP042806">
    <property type="protein sequence ID" value="QEE27547.1"/>
    <property type="molecule type" value="Genomic_DNA"/>
</dbReference>
<evidence type="ECO:0000259" key="2">
    <source>
        <dbReference type="Pfam" id="PF25183"/>
    </source>
</evidence>
<dbReference type="Proteomes" id="UP000321820">
    <property type="component" value="Chromosome"/>
</dbReference>
<reference evidence="3 4" key="1">
    <citation type="submission" date="2019-08" db="EMBL/GenBank/DDBJ databases">
        <title>Complete genome sequence of Terriglobus albidus strain ORNL.</title>
        <authorList>
            <person name="Podar M."/>
        </authorList>
    </citation>
    <scope>NUCLEOTIDE SEQUENCE [LARGE SCALE GENOMIC DNA]</scope>
    <source>
        <strain evidence="3 4">ORNL</strain>
    </source>
</reference>
<dbReference type="Pfam" id="PF25183">
    <property type="entry name" value="OMP_b-brl_4"/>
    <property type="match status" value="1"/>
</dbReference>
<dbReference type="GO" id="GO:0004180">
    <property type="term" value="F:carboxypeptidase activity"/>
    <property type="evidence" value="ECO:0007669"/>
    <property type="project" value="UniProtKB-KW"/>
</dbReference>
<keyword evidence="3" id="KW-0645">Protease</keyword>
<evidence type="ECO:0000313" key="4">
    <source>
        <dbReference type="Proteomes" id="UP000321820"/>
    </source>
</evidence>
<dbReference type="SUPFAM" id="SSF49452">
    <property type="entry name" value="Starch-binding domain-like"/>
    <property type="match status" value="1"/>
</dbReference>
<sequence>MLIRISGKRFPAAALALLLFLCCRLYGQSGTQGTVSVTVADATGGVVSAASLELTALDTNITRKAATEGTGAFSFVNLPIGTYRLNVSSPGFSTTRVDTVIVHASQVTPVAVVLQIGSTNDTVSVSAVATPLLDVSSNSLGAVIDLKAIEVLPIVGRDLTSLARLTAGYAGSQDTNGSQIGVWNGQPLTNQGVNIDGVVGAASRGKYNGNVQAAASPRVENIAEMSVQTDQIDLDQGFGRSTMQLSYVTRSGTNAFHGRAYVDTRNSGLFANTYANNAAGVRRAKVIYNDFGGSLGGPILKDKLFFFGSFSTRRQPYNQTNSNSFLTSTAQNGNFTYTGTDGNIYTRNLFTLAKNYSTSLPTSVNSVIAGQLSAINSSLSSGNTIGTSDANISSILWNTPAPYIYYYPTVRLDYAKSEKTHMYLTWNMSQVKQAGSYAPPFPGSSFQNQNSGYQNRSFTIGYGLDYQISPRMMNQLKLGYLYTVNRYAQDAPALYATNPTIYWGLDNWGSGSMSGQTYTLPTSNFYPVLNASDSISWQKGSHSIKFGGMWNREQDHYWNPPAGFDNITLGLASGDPANNAFSSSSLPNASPDNLNEAQQLYAVLTGRINYVNGSYSYSQKTGDYLKAVGAYNLNELQTAWGLFAQDSWRIFPTLTLNYGMRWDFTGDNHDLTGAYHSLTEASVYGPSGVGNLFRPGSLQGTNNPQFETRPHSYAPWNVSPQPQVGFAWNPRNQDGFLGKLFGQGDTVIRGGYGLRRFTMPQQYYWNNSSSYGAFFYQNFYLNPNTSGQTGTFTPGSLSLGSALPARGLAPASYLRTEPLADFTFLNSVSAAGMDYNIKQPYTQSWNFGFERKFGNRAVEVRYDGNRTLHQWLAINPNEVNIFENGFLAEFQRAQANYAASGGTTFHGSNKTPIFDAAFAGEPSGTYGGAVDYENADYLNYIKTGQVGAIANILSGISGTTTYFCNLVGSSFSPCANNAGYTGAGAGYPINFFQANPYAAGATTSLMKAVGYSNYHSLQLDFRQQNWHGWVFDANYTFGKALGIGSTQNYTGGADSLLTLRDLSKGYGPTPYDIRHVVHFTSSYDLPFGKGKAFLGSNNLVSRLAGNWTIGSIMIIQTGAAQQITGGNMTYNDYADGGIRLIGVTAKELQSAVGVHRVPGKTYARQLDPKYLSAGGVNQNYIQPNTTPGTIGERLYLYGPHAFYHDMSVSKSFPVHERVQVKLQSEFLNVWNHPVFGSTPSSFGGIAGTFANSVQSTNFANSGVTNHPRWIELRGNIEF</sequence>
<dbReference type="InterPro" id="IPR057601">
    <property type="entry name" value="Oar-like_b-barrel"/>
</dbReference>
<keyword evidence="3" id="KW-0121">Carboxypeptidase</keyword>
<dbReference type="RefSeq" id="WP_147646738.1">
    <property type="nucleotide sequence ID" value="NZ_CP042806.1"/>
</dbReference>
<proteinExistence type="predicted"/>
<keyword evidence="1" id="KW-0732">Signal</keyword>
<accession>A0A5B9EB96</accession>
<gene>
    <name evidence="3" type="ORF">FTW19_05705</name>
</gene>
<dbReference type="SUPFAM" id="SSF56935">
    <property type="entry name" value="Porins"/>
    <property type="match status" value="1"/>
</dbReference>
<evidence type="ECO:0000313" key="3">
    <source>
        <dbReference type="EMBL" id="QEE27547.1"/>
    </source>
</evidence>
<name>A0A5B9EB96_9BACT</name>
<protein>
    <submittedName>
        <fullName evidence="3">Carboxypeptidase regulatory-like domain-containing protein</fullName>
    </submittedName>
</protein>
<dbReference type="InterPro" id="IPR013784">
    <property type="entry name" value="Carb-bd-like_fold"/>
</dbReference>
<dbReference type="AlphaFoldDB" id="A0A5B9EB96"/>
<feature type="signal peptide" evidence="1">
    <location>
        <begin position="1"/>
        <end position="27"/>
    </location>
</feature>
<dbReference type="KEGG" id="talb:FTW19_05705"/>